<accession>A0A7S5Y9Y6</accession>
<name>A0A7S5Y9Y6_9CAUD</name>
<gene>
    <name evidence="2" type="ORF">Eyrgjafa_gp_11</name>
</gene>
<protein>
    <submittedName>
        <fullName evidence="2">Uncharacterized protein</fullName>
    </submittedName>
</protein>
<feature type="compositionally biased region" description="Basic and acidic residues" evidence="1">
    <location>
        <begin position="51"/>
        <end position="62"/>
    </location>
</feature>
<dbReference type="InterPro" id="IPR036388">
    <property type="entry name" value="WH-like_DNA-bd_sf"/>
</dbReference>
<organism evidence="2 3">
    <name type="scientific">Pelagibacter phage Eyrgjafa EXVC018P</name>
    <dbReference type="NCBI Taxonomy" id="2736227"/>
    <lineage>
        <taxon>Viruses</taxon>
        <taxon>Duplodnaviria</taxon>
        <taxon>Heunggongvirae</taxon>
        <taxon>Uroviricota</taxon>
        <taxon>Caudoviricetes</taxon>
        <taxon>Autographivirales</taxon>
        <taxon>Fussvirus</taxon>
        <taxon>Fussvirus Eyrgjafa EXVC018P</taxon>
    </lineage>
</organism>
<dbReference type="EMBL" id="MT375523">
    <property type="protein sequence ID" value="QLF88157.1"/>
    <property type="molecule type" value="Genomic_DNA"/>
</dbReference>
<sequence>MAQNNVSKKRNLGSKIKELADKGLSYRQIESKLDCSKSTIAYHLSPAQKKLTRERQQKRKAELVTYNRQGKGV</sequence>
<feature type="region of interest" description="Disordered" evidence="1">
    <location>
        <begin position="50"/>
        <end position="73"/>
    </location>
</feature>
<dbReference type="Proteomes" id="UP000594646">
    <property type="component" value="Genome"/>
</dbReference>
<reference evidence="3" key="1">
    <citation type="submission" date="2020-04" db="EMBL/GenBank/DDBJ databases">
        <title>Efficient Dilution-to-Extinction isolation of novel virus-host model systems for fastidious heterotrophic bacteria.</title>
        <authorList>
            <person name="Buchholz H.H."/>
            <person name="Temperton B."/>
            <person name="Michelsen M."/>
            <person name="Allen M."/>
        </authorList>
    </citation>
    <scope>NUCLEOTIDE SEQUENCE [LARGE SCALE GENOMIC DNA]</scope>
</reference>
<keyword evidence="3" id="KW-1185">Reference proteome</keyword>
<dbReference type="Gene3D" id="1.10.10.10">
    <property type="entry name" value="Winged helix-like DNA-binding domain superfamily/Winged helix DNA-binding domain"/>
    <property type="match status" value="1"/>
</dbReference>
<evidence type="ECO:0000313" key="3">
    <source>
        <dbReference type="Proteomes" id="UP000594646"/>
    </source>
</evidence>
<proteinExistence type="predicted"/>
<evidence type="ECO:0000313" key="2">
    <source>
        <dbReference type="EMBL" id="QLF88157.1"/>
    </source>
</evidence>
<evidence type="ECO:0000256" key="1">
    <source>
        <dbReference type="SAM" id="MobiDB-lite"/>
    </source>
</evidence>